<name>A0A101FSU5_9EURY</name>
<comment type="caution">
    <text evidence="6">The sequence shown here is derived from an EMBL/GenBank/DDBJ whole genome shotgun (WGS) entry which is preliminary data.</text>
</comment>
<dbReference type="PATRIC" id="fig|301375.6.peg.412"/>
<dbReference type="InterPro" id="IPR002855">
    <property type="entry name" value="PPS/PS"/>
</dbReference>
<comment type="catalytic activity">
    <reaction evidence="5">
        <text>(R)-4-phosphopantoate + beta-alanine + ATP = (R)-4'-phosphopantothenate + AMP + diphosphate + H(+)</text>
        <dbReference type="Rhea" id="RHEA:27930"/>
        <dbReference type="ChEBI" id="CHEBI:10986"/>
        <dbReference type="ChEBI" id="CHEBI:15378"/>
        <dbReference type="ChEBI" id="CHEBI:30616"/>
        <dbReference type="ChEBI" id="CHEBI:33019"/>
        <dbReference type="ChEBI" id="CHEBI:57966"/>
        <dbReference type="ChEBI" id="CHEBI:61294"/>
        <dbReference type="ChEBI" id="CHEBI:456215"/>
        <dbReference type="EC" id="6.3.2.36"/>
    </reaction>
</comment>
<keyword evidence="3 5" id="KW-0067">ATP-binding</keyword>
<keyword evidence="1 5" id="KW-0436">Ligase</keyword>
<comment type="pathway">
    <text evidence="5">Cofactor biosynthesis; coenzyme A biosynthesis.</text>
</comment>
<dbReference type="PIRSF" id="PIRSF004853">
    <property type="entry name" value="UCP004853"/>
    <property type="match status" value="1"/>
</dbReference>
<evidence type="ECO:0000313" key="6">
    <source>
        <dbReference type="EMBL" id="KUK43759.1"/>
    </source>
</evidence>
<evidence type="ECO:0000313" key="8">
    <source>
        <dbReference type="Proteomes" id="UP000053961"/>
    </source>
</evidence>
<feature type="binding site" evidence="5">
    <location>
        <position position="30"/>
    </location>
    <ligand>
        <name>ATP</name>
        <dbReference type="ChEBI" id="CHEBI:30616"/>
    </ligand>
</feature>
<organism evidence="6 9">
    <name type="scientific">Methanothrix harundinacea</name>
    <dbReference type="NCBI Taxonomy" id="301375"/>
    <lineage>
        <taxon>Archaea</taxon>
        <taxon>Methanobacteriati</taxon>
        <taxon>Methanobacteriota</taxon>
        <taxon>Stenosarchaea group</taxon>
        <taxon>Methanomicrobia</taxon>
        <taxon>Methanotrichales</taxon>
        <taxon>Methanotrichaceae</taxon>
        <taxon>Methanothrix</taxon>
    </lineage>
</organism>
<dbReference type="PANTHER" id="PTHR40695:SF1">
    <property type="entry name" value="4-PHOSPHOPANTOATE--BETA-ALANINE LIGASE"/>
    <property type="match status" value="1"/>
</dbReference>
<dbReference type="EC" id="6.3.2.36" evidence="5"/>
<dbReference type="GO" id="GO:0015937">
    <property type="term" value="P:coenzyme A biosynthetic process"/>
    <property type="evidence" value="ECO:0007669"/>
    <property type="project" value="UniProtKB-UniRule"/>
</dbReference>
<dbReference type="InterPro" id="IPR038138">
    <property type="entry name" value="PPS/PS_sf"/>
</dbReference>
<dbReference type="PANTHER" id="PTHR40695">
    <property type="entry name" value="4-PHOSPHOPANTOATE--BETA-ALANINE LIGASE"/>
    <property type="match status" value="1"/>
</dbReference>
<feature type="binding site" evidence="5">
    <location>
        <position position="52"/>
    </location>
    <ligand>
        <name>ATP</name>
        <dbReference type="ChEBI" id="CHEBI:30616"/>
    </ligand>
</feature>
<evidence type="ECO:0000256" key="2">
    <source>
        <dbReference type="ARBA" id="ARBA00022741"/>
    </source>
</evidence>
<dbReference type="Proteomes" id="UP000057043">
    <property type="component" value="Unassembled WGS sequence"/>
</dbReference>
<comment type="subunit">
    <text evidence="5">Homodimer.</text>
</comment>
<comment type="similarity">
    <text evidence="5">Belongs to the archaeal phosphopantothenate synthetase family.</text>
</comment>
<accession>A0A101FSU5</accession>
<evidence type="ECO:0000313" key="9">
    <source>
        <dbReference type="Proteomes" id="UP000057043"/>
    </source>
</evidence>
<feature type="binding site" evidence="5">
    <location>
        <begin position="199"/>
        <end position="200"/>
    </location>
    <ligand>
        <name>ATP</name>
        <dbReference type="ChEBI" id="CHEBI:30616"/>
    </ligand>
</feature>
<dbReference type="Pfam" id="PF02006">
    <property type="entry name" value="PPS_PS"/>
    <property type="match status" value="1"/>
</dbReference>
<dbReference type="GO" id="GO:0016881">
    <property type="term" value="F:acid-amino acid ligase activity"/>
    <property type="evidence" value="ECO:0007669"/>
    <property type="project" value="UniProtKB-UniRule"/>
</dbReference>
<keyword evidence="4 5" id="KW-0173">Coenzyme A biosynthesis</keyword>
<evidence type="ECO:0000313" key="7">
    <source>
        <dbReference type="EMBL" id="KUK97334.1"/>
    </source>
</evidence>
<feature type="binding site" evidence="5">
    <location>
        <begin position="193"/>
        <end position="195"/>
    </location>
    <ligand>
        <name>ATP</name>
        <dbReference type="ChEBI" id="CHEBI:30616"/>
    </ligand>
</feature>
<proteinExistence type="inferred from homology"/>
<sequence>MLYLRRSASGVQGLSDVPPSHPRYASLLTREKVVEGVELGITGLNGLIAQGRGEALDYLLGEKTTPPAMEAERAAAAMLLLAERPILSVNGNAAALVPAEMVALARKVGAPLEVNIFYRTEERVKRIADLLRSLGAERVYGEEPDALIPGLDHARAKAARGGIFDADVVFVPLEDGDRCEALVRMNKRVITVDLNPLSRTARTATVTIVDNVVRALPNLVSLVEEMAGQDEAELQSILERYDNISVLRRSVEEMISHLSDQFSALEG</sequence>
<reference evidence="8 9" key="2">
    <citation type="journal article" date="2015" name="MBio">
        <title>Genome-Resolved Metagenomic Analysis Reveals Roles for Candidate Phyla and Other Microbial Community Members in Biogeochemical Transformations in Oil Reservoirs.</title>
        <authorList>
            <person name="Hu P."/>
            <person name="Tom L."/>
            <person name="Singh A."/>
            <person name="Thomas B.C."/>
            <person name="Baker B.J."/>
            <person name="Piceno Y.M."/>
            <person name="Andersen G.L."/>
            <person name="Banfield J.F."/>
        </authorList>
    </citation>
    <scope>NUCLEOTIDE SEQUENCE [LARGE SCALE GENOMIC DNA]</scope>
    <source>
        <strain evidence="6">57_489</strain>
    </source>
</reference>
<evidence type="ECO:0000256" key="3">
    <source>
        <dbReference type="ARBA" id="ARBA00022840"/>
    </source>
</evidence>
<keyword evidence="2 5" id="KW-0547">Nucleotide-binding</keyword>
<dbReference type="EMBL" id="LGHB01000003">
    <property type="protein sequence ID" value="KUK97334.1"/>
    <property type="molecule type" value="Genomic_DNA"/>
</dbReference>
<dbReference type="Proteomes" id="UP000053961">
    <property type="component" value="Unassembled WGS sequence"/>
</dbReference>
<protein>
    <recommendedName>
        <fullName evidence="5">4-phosphopantoate--beta-alanine ligase</fullName>
        <ecNumber evidence="5">6.3.2.36</ecNumber>
    </recommendedName>
    <alternativeName>
        <fullName evidence="5">Phosphopantothenate synthetase</fullName>
        <shortName evidence="5">PPS</shortName>
    </alternativeName>
</protein>
<dbReference type="AlphaFoldDB" id="A0A101FSU5"/>
<evidence type="ECO:0000256" key="5">
    <source>
        <dbReference type="HAMAP-Rule" id="MF_02224"/>
    </source>
</evidence>
<feature type="binding site" evidence="5">
    <location>
        <begin position="211"/>
        <end position="212"/>
    </location>
    <ligand>
        <name>ATP</name>
        <dbReference type="ChEBI" id="CHEBI:30616"/>
    </ligand>
</feature>
<dbReference type="NCBIfam" id="NF010324">
    <property type="entry name" value="PRK13761.1"/>
    <property type="match status" value="1"/>
</dbReference>
<dbReference type="Gene3D" id="3.40.50.12640">
    <property type="entry name" value="Phosphopantoate/pantothenate synthetase"/>
    <property type="match status" value="1"/>
</dbReference>
<evidence type="ECO:0000256" key="4">
    <source>
        <dbReference type="ARBA" id="ARBA00022993"/>
    </source>
</evidence>
<dbReference type="NCBIfam" id="NF041123">
    <property type="entry name" value="phpantohe_syn_Arch"/>
    <property type="match status" value="1"/>
</dbReference>
<dbReference type="HAMAP" id="MF_02224">
    <property type="entry name" value="PPS"/>
    <property type="match status" value="1"/>
</dbReference>
<comment type="function">
    <text evidence="5">Catalyzes the condensation of (R)-4-phosphopantoate and beta-alanine to 4'-phosphopantothenate in the CoA biosynthesis pathway.</text>
</comment>
<evidence type="ECO:0000256" key="1">
    <source>
        <dbReference type="ARBA" id="ARBA00022598"/>
    </source>
</evidence>
<gene>
    <name evidence="6" type="ORF">XD72_1867</name>
    <name evidence="7" type="ORF">XE07_0489</name>
</gene>
<dbReference type="GO" id="GO:0005524">
    <property type="term" value="F:ATP binding"/>
    <property type="evidence" value="ECO:0007669"/>
    <property type="project" value="UniProtKB-KW"/>
</dbReference>
<dbReference type="UniPathway" id="UPA00241"/>
<reference evidence="7" key="1">
    <citation type="journal article" date="2015" name="MBio">
        <title>Genome-resolved metagenomic analysis reveals roles for candidate phyla and other microbial community members in biogeochemical transformations in oil reservoirs.</title>
        <authorList>
            <person name="Hu P."/>
            <person name="Tom L."/>
            <person name="Singh A."/>
            <person name="Thomas B.C."/>
            <person name="Baker B.J."/>
            <person name="Piceno Y.M."/>
            <person name="Andersen G.L."/>
            <person name="Banfield J.F."/>
        </authorList>
    </citation>
    <scope>NUCLEOTIDE SEQUENCE [LARGE SCALE GENOMIC DNA]</scope>
    <source>
        <strain evidence="7">56_747</strain>
    </source>
</reference>
<dbReference type="EMBL" id="LGFT01000049">
    <property type="protein sequence ID" value="KUK43759.1"/>
    <property type="molecule type" value="Genomic_DNA"/>
</dbReference>